<reference evidence="2 3" key="1">
    <citation type="journal article" date="2014" name="Syst. Appl. Microbiol.">
        <title>Complete genomes of freshwater sulfur oxidizers Sulfuricella denitrificans skB26 and Sulfuritalea hydrogenivorans sk43H: genetic insights into the sulfur oxidation pathway of betaproteobacteria.</title>
        <authorList>
            <person name="Watanabe T."/>
            <person name="Kojima H."/>
            <person name="Fukui M."/>
        </authorList>
    </citation>
    <scope>NUCLEOTIDE SEQUENCE [LARGE SCALE GENOMIC DNA]</scope>
    <source>
        <strain evidence="2">DSM22779</strain>
    </source>
</reference>
<evidence type="ECO:0000313" key="2">
    <source>
        <dbReference type="EMBL" id="BAO28286.1"/>
    </source>
</evidence>
<dbReference type="STRING" id="1223802.SUTH_00472"/>
<feature type="domain" description="TnsA endonuclease N-terminal" evidence="1">
    <location>
        <begin position="62"/>
        <end position="136"/>
    </location>
</feature>
<dbReference type="KEGG" id="shd:SUTH_00472"/>
<sequence length="230" mass="26873">MDFTVLDATDRKGVRNVISNRRVITGFVSIAGVGLVPYEGALERDFLELRDFDRSLSYVGAQPLRLIFKGDKRRRYTPDFLCQFNPVGNRPAFSPALYEIKLRAELREKWAELRPGFQRASLLCRQRGWRFRIATERIIRIPRLRQIKFLRGFLDRPDHDCIGQILYRVMNDLKVSTPAELLAASFASKDRRLEAVGILWKLVADGRIKIDLSRPLNMETPIWSMWHERR</sequence>
<dbReference type="Pfam" id="PF08722">
    <property type="entry name" value="Tn7_TnsA-like_N"/>
    <property type="match status" value="1"/>
</dbReference>
<dbReference type="OrthoDB" id="881413at2"/>
<dbReference type="HOGENOM" id="CLU_100949_1_0_4"/>
<dbReference type="InterPro" id="IPR014833">
    <property type="entry name" value="TnsA_N"/>
</dbReference>
<protein>
    <recommendedName>
        <fullName evidence="1">TnsA endonuclease N-terminal domain-containing protein</fullName>
    </recommendedName>
</protein>
<dbReference type="EMBL" id="AP012547">
    <property type="protein sequence ID" value="BAO28286.1"/>
    <property type="molecule type" value="Genomic_DNA"/>
</dbReference>
<accession>W0SBB0</accession>
<organism evidence="2 3">
    <name type="scientific">Sulfuritalea hydrogenivorans sk43H</name>
    <dbReference type="NCBI Taxonomy" id="1223802"/>
    <lineage>
        <taxon>Bacteria</taxon>
        <taxon>Pseudomonadati</taxon>
        <taxon>Pseudomonadota</taxon>
        <taxon>Betaproteobacteria</taxon>
        <taxon>Nitrosomonadales</taxon>
        <taxon>Sterolibacteriaceae</taxon>
        <taxon>Sulfuritalea</taxon>
    </lineage>
</organism>
<gene>
    <name evidence="2" type="ORF">SUTH_00472</name>
</gene>
<keyword evidence="3" id="KW-1185">Reference proteome</keyword>
<evidence type="ECO:0000313" key="3">
    <source>
        <dbReference type="Proteomes" id="UP000031637"/>
    </source>
</evidence>
<dbReference type="Proteomes" id="UP000031637">
    <property type="component" value="Chromosome"/>
</dbReference>
<evidence type="ECO:0000259" key="1">
    <source>
        <dbReference type="Pfam" id="PF08722"/>
    </source>
</evidence>
<dbReference type="AlphaFoldDB" id="W0SBB0"/>
<proteinExistence type="predicted"/>
<dbReference type="RefSeq" id="WP_041096801.1">
    <property type="nucleotide sequence ID" value="NZ_AP012547.1"/>
</dbReference>
<name>W0SBB0_9PROT</name>